<dbReference type="Proteomes" id="UP000235116">
    <property type="component" value="Chromosome"/>
</dbReference>
<dbReference type="InterPro" id="IPR019734">
    <property type="entry name" value="TPR_rpt"/>
</dbReference>
<feature type="signal peptide" evidence="4">
    <location>
        <begin position="1"/>
        <end position="22"/>
    </location>
</feature>
<dbReference type="Gene3D" id="1.25.40.10">
    <property type="entry name" value="Tetratricopeptide repeat domain"/>
    <property type="match status" value="1"/>
</dbReference>
<dbReference type="PANTHER" id="PTHR44227:SF3">
    <property type="entry name" value="PROTEIN O-MANNOSYL-TRANSFERASE TMTC4"/>
    <property type="match status" value="1"/>
</dbReference>
<dbReference type="Pfam" id="PF13414">
    <property type="entry name" value="TPR_11"/>
    <property type="match status" value="1"/>
</dbReference>
<proteinExistence type="predicted"/>
<evidence type="ECO:0000256" key="4">
    <source>
        <dbReference type="SAM" id="SignalP"/>
    </source>
</evidence>
<keyword evidence="4" id="KW-0732">Signal</keyword>
<evidence type="ECO:0000256" key="3">
    <source>
        <dbReference type="PROSITE-ProRule" id="PRU00339"/>
    </source>
</evidence>
<dbReference type="RefSeq" id="WP_101892743.1">
    <property type="nucleotide sequence ID" value="NZ_CP022684.1"/>
</dbReference>
<gene>
    <name evidence="5" type="ORF">Kalk_02730</name>
</gene>
<dbReference type="PANTHER" id="PTHR44227">
    <property type="match status" value="1"/>
</dbReference>
<dbReference type="InterPro" id="IPR052346">
    <property type="entry name" value="O-mannosyl-transferase_TMTC"/>
</dbReference>
<protein>
    <submittedName>
        <fullName evidence="5">Uncharacterized protein</fullName>
    </submittedName>
</protein>
<keyword evidence="2 3" id="KW-0802">TPR repeat</keyword>
<dbReference type="SUPFAM" id="SSF48452">
    <property type="entry name" value="TPR-like"/>
    <property type="match status" value="1"/>
</dbReference>
<accession>A0A2K9LGN5</accession>
<evidence type="ECO:0000313" key="5">
    <source>
        <dbReference type="EMBL" id="AUM11403.1"/>
    </source>
</evidence>
<dbReference type="OrthoDB" id="255821at2"/>
<evidence type="ECO:0000313" key="6">
    <source>
        <dbReference type="Proteomes" id="UP000235116"/>
    </source>
</evidence>
<dbReference type="SMART" id="SM00028">
    <property type="entry name" value="TPR"/>
    <property type="match status" value="2"/>
</dbReference>
<sequence length="269" mass="29651">MSYTKSALPLLVIFALSGCSMFGDKETLESSDFDMPDSVTIDLTGEVPEEQSAAPEAVAIPDAESTQATDTSQTESTSNTIADQDSAAVLARLNQPSQEAITRDPEQAKQAKLAQPDYDRAITELRKGNLDAAMARFKDLSQQYPALSGPIVNQAIILRKKGKTQEAYDLLQKSILQHGKNPLLLNELGVLSRQLGKFKQAQASYESAIRIDERYAAAHYNLGVLADLYLHDPAMALNQFEIYQTLIPEPDRKVKGWIIELQRRAARAQ</sequence>
<dbReference type="PROSITE" id="PS50005">
    <property type="entry name" value="TPR"/>
    <property type="match status" value="1"/>
</dbReference>
<feature type="chain" id="PRO_5014636238" evidence="4">
    <location>
        <begin position="23"/>
        <end position="269"/>
    </location>
</feature>
<keyword evidence="6" id="KW-1185">Reference proteome</keyword>
<dbReference type="EMBL" id="CP022684">
    <property type="protein sequence ID" value="AUM11403.1"/>
    <property type="molecule type" value="Genomic_DNA"/>
</dbReference>
<name>A0A2K9LGN5_9GAMM</name>
<dbReference type="PROSITE" id="PS51257">
    <property type="entry name" value="PROKAR_LIPOPROTEIN"/>
    <property type="match status" value="1"/>
</dbReference>
<reference evidence="6" key="1">
    <citation type="submission" date="2017-08" db="EMBL/GenBank/DDBJ databases">
        <title>Direct submision.</title>
        <authorList>
            <person name="Kim S.-J."/>
            <person name="Rhee S.-K."/>
        </authorList>
    </citation>
    <scope>NUCLEOTIDE SEQUENCE [LARGE SCALE GENOMIC DNA]</scope>
    <source>
        <strain evidence="6">GI5</strain>
    </source>
</reference>
<dbReference type="KEGG" id="kak:Kalk_02730"/>
<evidence type="ECO:0000256" key="1">
    <source>
        <dbReference type="ARBA" id="ARBA00022737"/>
    </source>
</evidence>
<feature type="repeat" description="TPR" evidence="3">
    <location>
        <begin position="182"/>
        <end position="215"/>
    </location>
</feature>
<evidence type="ECO:0000256" key="2">
    <source>
        <dbReference type="ARBA" id="ARBA00022803"/>
    </source>
</evidence>
<organism evidence="5 6">
    <name type="scientific">Ketobacter alkanivorans</name>
    <dbReference type="NCBI Taxonomy" id="1917421"/>
    <lineage>
        <taxon>Bacteria</taxon>
        <taxon>Pseudomonadati</taxon>
        <taxon>Pseudomonadota</taxon>
        <taxon>Gammaproteobacteria</taxon>
        <taxon>Pseudomonadales</taxon>
        <taxon>Ketobacteraceae</taxon>
        <taxon>Ketobacter</taxon>
    </lineage>
</organism>
<dbReference type="AlphaFoldDB" id="A0A2K9LGN5"/>
<dbReference type="InterPro" id="IPR011990">
    <property type="entry name" value="TPR-like_helical_dom_sf"/>
</dbReference>
<keyword evidence="1" id="KW-0677">Repeat</keyword>